<organism evidence="1 2">
    <name type="scientific">Erwinia phage vB_EamM_Stratton</name>
    <dbReference type="NCBI Taxonomy" id="1883378"/>
    <lineage>
        <taxon>Viruses</taxon>
        <taxon>Duplodnaviria</taxon>
        <taxon>Heunggongvirae</taxon>
        <taxon>Uroviricota</taxon>
        <taxon>Caudoviricetes</taxon>
        <taxon>Chimalliviridae</taxon>
        <taxon>Erskinevirus</taxon>
        <taxon>Erskinevirus EaH2</taxon>
    </lineage>
</organism>
<evidence type="ECO:0000313" key="2">
    <source>
        <dbReference type="Proteomes" id="UP000221949"/>
    </source>
</evidence>
<protein>
    <submittedName>
        <fullName evidence="1">Uncharacterized protein</fullName>
    </submittedName>
</protein>
<name>A0A1B2IH31_9CAUD</name>
<dbReference type="EMBL" id="KX397373">
    <property type="protein sequence ID" value="ANZ50577.1"/>
    <property type="molecule type" value="Genomic_DNA"/>
</dbReference>
<sequence length="118" mass="13069">MTIVTTGVLNARLAETVAVIKETDALYNDHRDGEKYLSYADIKYFGVAYHPEFGLCLVAAHSPVQSLNRITVRDGKAYITTWDVGGTLRADWHKDDMEAALNALMSAKYSNLVAIFKA</sequence>
<proteinExistence type="predicted"/>
<dbReference type="Proteomes" id="UP000221949">
    <property type="component" value="Segment"/>
</dbReference>
<accession>A0A1B2IH31</accession>
<reference evidence="2" key="1">
    <citation type="submission" date="2016-06" db="EMBL/GenBank/DDBJ databases">
        <authorList>
            <person name="Berg J.A."/>
            <person name="Stratton M.L."/>
            <person name="Esplin I.D."/>
            <person name="Jensen G.L."/>
            <person name="Merrill B.D."/>
            <person name="Breakwell D.P."/>
            <person name="Hope S."/>
            <person name="Grose J.H."/>
        </authorList>
    </citation>
    <scope>NUCLEOTIDE SEQUENCE [LARGE SCALE GENOMIC DNA]</scope>
</reference>
<evidence type="ECO:0000313" key="1">
    <source>
        <dbReference type="EMBL" id="ANZ50577.1"/>
    </source>
</evidence>
<gene>
    <name evidence="1" type="ORF">STRATTON_152</name>
</gene>